<dbReference type="AlphaFoldDB" id="B0DN75"/>
<feature type="region of interest" description="Disordered" evidence="1">
    <location>
        <begin position="238"/>
        <end position="262"/>
    </location>
</feature>
<accession>B0DN75</accession>
<evidence type="ECO:0000313" key="2">
    <source>
        <dbReference type="EMBL" id="EDR03887.1"/>
    </source>
</evidence>
<organism evidence="3">
    <name type="scientific">Laccaria bicolor (strain S238N-H82 / ATCC MYA-4686)</name>
    <name type="common">Bicoloured deceiver</name>
    <name type="synonym">Laccaria laccata var. bicolor</name>
    <dbReference type="NCBI Taxonomy" id="486041"/>
    <lineage>
        <taxon>Eukaryota</taxon>
        <taxon>Fungi</taxon>
        <taxon>Dikarya</taxon>
        <taxon>Basidiomycota</taxon>
        <taxon>Agaricomycotina</taxon>
        <taxon>Agaricomycetes</taxon>
        <taxon>Agaricomycetidae</taxon>
        <taxon>Agaricales</taxon>
        <taxon>Agaricineae</taxon>
        <taxon>Hydnangiaceae</taxon>
        <taxon>Laccaria</taxon>
    </lineage>
</organism>
<name>B0DN75_LACBS</name>
<proteinExistence type="predicted"/>
<gene>
    <name evidence="2" type="ORF">LACBIDRAFT_331030</name>
</gene>
<dbReference type="RefSeq" id="XP_001885455.1">
    <property type="nucleotide sequence ID" value="XM_001885420.1"/>
</dbReference>
<dbReference type="HOGENOM" id="CLU_502532_0_0_1"/>
<dbReference type="OrthoDB" id="3049189at2759"/>
<evidence type="ECO:0000313" key="3">
    <source>
        <dbReference type="Proteomes" id="UP000001194"/>
    </source>
</evidence>
<evidence type="ECO:0000256" key="1">
    <source>
        <dbReference type="SAM" id="MobiDB-lite"/>
    </source>
</evidence>
<dbReference type="Proteomes" id="UP000001194">
    <property type="component" value="Unassembled WGS sequence"/>
</dbReference>
<dbReference type="KEGG" id="lbc:LACBIDRAFT_331030"/>
<dbReference type="InParanoid" id="B0DN75"/>
<dbReference type="EMBL" id="DS547121">
    <property type="protein sequence ID" value="EDR03887.1"/>
    <property type="molecule type" value="Genomic_DNA"/>
</dbReference>
<keyword evidence="3" id="KW-1185">Reference proteome</keyword>
<dbReference type="GeneID" id="6081161"/>
<sequence>MKGWTGLPGTSLATVGPASTARLAEDEVLKMGSAELGQSFAAVLSRFANRGSGDQEDSRNGLLLPCLQRSIYQVAVELVQAATHHVTDEFLSAVALIWELHELSQLFLLVYFSLLVAPDLLALICVVIGNTFGMVSDAMEVEPHAPLLPVDIAQIHKRASTMNQEKLPFPGSKGQSKSILKEWCHEFKLPISGNIADLTARLQEYSWDDKRWKRRVAWLDIYKHCTSPPLFPCSLGPAKTHSHKGPRPDAKQKTFKGLSDGSANCDGSSLGPLESAGGQSTSTPLVLPIAPPSLTAAGQFYQPSIPPSLTSFKPASLSKVHVDHANAASNSSNRCMGFSAIPCFRDSLSMLDVEMGSCVPPNLSISFPTILSTSVSTIDTRSLTLASGQVVVFTVKDVPNPAYIKVSKDIPCLASMWDDLSPAWCGVSVTMVCGHHIPLKFWPQLYWYWKPAAWKAKKGEWSKWKTVAQRYLQGTQAEFEAAFTIDGKLLSYTAIEKAITQLHIANDQALSAKARAEYGSEFDKVFLYRRTSDSTQVVMSKDSSIAWHYHQLHVRPQEKHLTVGAIDGLKKSSLFSIGTSFHDIRYFTIVICDGLANAALMKGTGNPHGEMNVCRMEMDQCQCQSGYS</sequence>
<reference evidence="2 3" key="1">
    <citation type="journal article" date="2008" name="Nature">
        <title>The genome of Laccaria bicolor provides insights into mycorrhizal symbiosis.</title>
        <authorList>
            <person name="Martin F."/>
            <person name="Aerts A."/>
            <person name="Ahren D."/>
            <person name="Brun A."/>
            <person name="Danchin E.G.J."/>
            <person name="Duchaussoy F."/>
            <person name="Gibon J."/>
            <person name="Kohler A."/>
            <person name="Lindquist E."/>
            <person name="Pereda V."/>
            <person name="Salamov A."/>
            <person name="Shapiro H.J."/>
            <person name="Wuyts J."/>
            <person name="Blaudez D."/>
            <person name="Buee M."/>
            <person name="Brokstein P."/>
            <person name="Canbaeck B."/>
            <person name="Cohen D."/>
            <person name="Courty P.E."/>
            <person name="Coutinho P.M."/>
            <person name="Delaruelle C."/>
            <person name="Detter J.C."/>
            <person name="Deveau A."/>
            <person name="DiFazio S."/>
            <person name="Duplessis S."/>
            <person name="Fraissinet-Tachet L."/>
            <person name="Lucic E."/>
            <person name="Frey-Klett P."/>
            <person name="Fourrey C."/>
            <person name="Feussner I."/>
            <person name="Gay G."/>
            <person name="Grimwood J."/>
            <person name="Hoegger P.J."/>
            <person name="Jain P."/>
            <person name="Kilaru S."/>
            <person name="Labbe J."/>
            <person name="Lin Y.C."/>
            <person name="Legue V."/>
            <person name="Le Tacon F."/>
            <person name="Marmeisse R."/>
            <person name="Melayah D."/>
            <person name="Montanini B."/>
            <person name="Muratet M."/>
            <person name="Nehls U."/>
            <person name="Niculita-Hirzel H."/>
            <person name="Oudot-Le Secq M.P."/>
            <person name="Peter M."/>
            <person name="Quesneville H."/>
            <person name="Rajashekar B."/>
            <person name="Reich M."/>
            <person name="Rouhier N."/>
            <person name="Schmutz J."/>
            <person name="Yin T."/>
            <person name="Chalot M."/>
            <person name="Henrissat B."/>
            <person name="Kuees U."/>
            <person name="Lucas S."/>
            <person name="Van de Peer Y."/>
            <person name="Podila G.K."/>
            <person name="Polle A."/>
            <person name="Pukkila P.J."/>
            <person name="Richardson P.M."/>
            <person name="Rouze P."/>
            <person name="Sanders I.R."/>
            <person name="Stajich J.E."/>
            <person name="Tunlid A."/>
            <person name="Tuskan G."/>
            <person name="Grigoriev I.V."/>
        </authorList>
    </citation>
    <scope>NUCLEOTIDE SEQUENCE [LARGE SCALE GENOMIC DNA]</scope>
    <source>
        <strain evidence="3">S238N-H82 / ATCC MYA-4686</strain>
    </source>
</reference>
<protein>
    <submittedName>
        <fullName evidence="2">Predicted protein</fullName>
    </submittedName>
</protein>